<feature type="binding site" evidence="9">
    <location>
        <position position="69"/>
    </location>
    <ligand>
        <name>ATP</name>
        <dbReference type="ChEBI" id="CHEBI:30616"/>
    </ligand>
</feature>
<keyword evidence="2 9" id="KW-0547">Nucleotide-binding</keyword>
<feature type="binding site" evidence="9">
    <location>
        <position position="311"/>
    </location>
    <ligand>
        <name>DNA</name>
        <dbReference type="ChEBI" id="CHEBI:16991"/>
    </ligand>
</feature>
<comment type="catalytic activity">
    <reaction evidence="9">
        <text>ATP + H2O = ADP + phosphate + H(+)</text>
        <dbReference type="Rhea" id="RHEA:13065"/>
        <dbReference type="ChEBI" id="CHEBI:15377"/>
        <dbReference type="ChEBI" id="CHEBI:15378"/>
        <dbReference type="ChEBI" id="CHEBI:30616"/>
        <dbReference type="ChEBI" id="CHEBI:43474"/>
        <dbReference type="ChEBI" id="CHEBI:456216"/>
    </reaction>
</comment>
<comment type="domain">
    <text evidence="9">Has 3 domains, the large (RuvB-L) and small ATPase (RuvB-S) domains and the C-terminal head (RuvB-H) domain. The head domain binds DNA, while the ATPase domains jointly bind ATP, ADP or are empty depending on the state of the subunit in the translocation cycle. During a single DNA translocation step the structure of each domain remains the same, but their relative positions change.</text>
</comment>
<keyword evidence="5 9" id="KW-0067">ATP-binding</keyword>
<dbReference type="NCBIfam" id="TIGR00635">
    <property type="entry name" value="ruvB"/>
    <property type="match status" value="1"/>
</dbReference>
<evidence type="ECO:0000256" key="6">
    <source>
        <dbReference type="ARBA" id="ARBA00023125"/>
    </source>
</evidence>
<evidence type="ECO:0000256" key="1">
    <source>
        <dbReference type="ARBA" id="ARBA00022490"/>
    </source>
</evidence>
<dbReference type="GO" id="GO:0005737">
    <property type="term" value="C:cytoplasm"/>
    <property type="evidence" value="ECO:0007669"/>
    <property type="project" value="UniProtKB-SubCell"/>
</dbReference>
<dbReference type="EMBL" id="CCEJ010000003">
    <property type="protein sequence ID" value="CDR33387.1"/>
    <property type="molecule type" value="Genomic_DNA"/>
</dbReference>
<accession>A0A090CY82</accession>
<reference evidence="11" key="2">
    <citation type="submission" date="2014-09" db="EMBL/GenBank/DDBJ databases">
        <title>Criblamydia sequanensis harbors a mega-plasmid encoding arsenite resistance.</title>
        <authorList>
            <person name="Bertelli C."/>
            <person name="Goesmann A."/>
            <person name="Greub G."/>
        </authorList>
    </citation>
    <scope>NUCLEOTIDE SEQUENCE [LARGE SCALE GENOMIC DNA]</scope>
    <source>
        <strain evidence="11">CRIB-18</strain>
    </source>
</reference>
<feature type="binding site" evidence="9">
    <location>
        <position position="23"/>
    </location>
    <ligand>
        <name>ATP</name>
        <dbReference type="ChEBI" id="CHEBI:30616"/>
    </ligand>
</feature>
<evidence type="ECO:0000256" key="7">
    <source>
        <dbReference type="ARBA" id="ARBA00023172"/>
    </source>
</evidence>
<evidence type="ECO:0000259" key="10">
    <source>
        <dbReference type="SMART" id="SM00382"/>
    </source>
</evidence>
<dbReference type="GO" id="GO:0000400">
    <property type="term" value="F:four-way junction DNA binding"/>
    <property type="evidence" value="ECO:0007669"/>
    <property type="project" value="UniProtKB-UniRule"/>
</dbReference>
<gene>
    <name evidence="9 11" type="primary">ruvB</name>
    <name evidence="11" type="ORF">CSEC_0553</name>
</gene>
<dbReference type="Proteomes" id="UP000031552">
    <property type="component" value="Unassembled WGS sequence"/>
</dbReference>
<evidence type="ECO:0000313" key="11">
    <source>
        <dbReference type="EMBL" id="CDR33387.1"/>
    </source>
</evidence>
<feature type="binding site" evidence="9">
    <location>
        <begin position="130"/>
        <end position="132"/>
    </location>
    <ligand>
        <name>ATP</name>
        <dbReference type="ChEBI" id="CHEBI:30616"/>
    </ligand>
</feature>
<protein>
    <recommendedName>
        <fullName evidence="9">Holliday junction branch migration complex subunit RuvB</fullName>
        <ecNumber evidence="9">3.6.4.-</ecNumber>
    </recommendedName>
</protein>
<comment type="similarity">
    <text evidence="9">Belongs to the RuvB family.</text>
</comment>
<dbReference type="GO" id="GO:0005524">
    <property type="term" value="F:ATP binding"/>
    <property type="evidence" value="ECO:0007669"/>
    <property type="project" value="UniProtKB-UniRule"/>
</dbReference>
<dbReference type="GO" id="GO:0009378">
    <property type="term" value="F:four-way junction helicase activity"/>
    <property type="evidence" value="ECO:0007669"/>
    <property type="project" value="InterPro"/>
</dbReference>
<dbReference type="PANTHER" id="PTHR42848">
    <property type="match status" value="1"/>
</dbReference>
<dbReference type="InterPro" id="IPR003593">
    <property type="entry name" value="AAA+_ATPase"/>
</dbReference>
<keyword evidence="1 9" id="KW-0963">Cytoplasm</keyword>
<keyword evidence="12" id="KW-1185">Reference proteome</keyword>
<dbReference type="GO" id="GO:0016887">
    <property type="term" value="F:ATP hydrolysis activity"/>
    <property type="evidence" value="ECO:0007669"/>
    <property type="project" value="RHEA"/>
</dbReference>
<dbReference type="SUPFAM" id="SSF52540">
    <property type="entry name" value="P-loop containing nucleoside triphosphate hydrolases"/>
    <property type="match status" value="1"/>
</dbReference>
<feature type="region of interest" description="Head domain (RuvB-H)" evidence="9">
    <location>
        <begin position="256"/>
        <end position="338"/>
    </location>
</feature>
<dbReference type="Pfam" id="PF05496">
    <property type="entry name" value="RuvB_N"/>
    <property type="match status" value="1"/>
</dbReference>
<feature type="binding site" evidence="9">
    <location>
        <position position="316"/>
    </location>
    <ligand>
        <name>DNA</name>
        <dbReference type="ChEBI" id="CHEBI:16991"/>
    </ligand>
</feature>
<dbReference type="InterPro" id="IPR004605">
    <property type="entry name" value="DNA_helicase_Holl-junc_RuvB"/>
</dbReference>
<feature type="binding site" evidence="9">
    <location>
        <position position="173"/>
    </location>
    <ligand>
        <name>ATP</name>
        <dbReference type="ChEBI" id="CHEBI:30616"/>
    </ligand>
</feature>
<dbReference type="HAMAP" id="MF_00016">
    <property type="entry name" value="DNA_HJ_migration_RuvB"/>
    <property type="match status" value="1"/>
</dbReference>
<dbReference type="InterPro" id="IPR036390">
    <property type="entry name" value="WH_DNA-bd_sf"/>
</dbReference>
<dbReference type="GO" id="GO:0048476">
    <property type="term" value="C:Holliday junction resolvase complex"/>
    <property type="evidence" value="ECO:0007669"/>
    <property type="project" value="UniProtKB-UniRule"/>
</dbReference>
<dbReference type="GO" id="GO:0006310">
    <property type="term" value="P:DNA recombination"/>
    <property type="evidence" value="ECO:0007669"/>
    <property type="project" value="UniProtKB-UniRule"/>
</dbReference>
<comment type="function">
    <text evidence="9">The RuvA-RuvB-RuvC complex processes Holliday junction (HJ) DNA during genetic recombination and DNA repair, while the RuvA-RuvB complex plays an important role in the rescue of blocked DNA replication forks via replication fork reversal (RFR). RuvA specifically binds to HJ cruciform DNA, conferring on it an open structure. The RuvB hexamer acts as an ATP-dependent pump, pulling dsDNA into and through the RuvAB complex. RuvB forms 2 homohexamers on either side of HJ DNA bound by 1 or 2 RuvA tetramers; 4 subunits per hexamer contact DNA at a time. Coordinated motions by a converter formed by DNA-disengaged RuvB subunits stimulates ATP hydrolysis and nucleotide exchange. Immobilization of the converter enables RuvB to convert the ATP-contained energy into a lever motion, pulling 2 nucleotides of DNA out of the RuvA tetramer per ATP hydrolyzed, thus driving DNA branch migration. The RuvB motors rotate together with the DNA substrate, which together with the progressing nucleotide cycle form the mechanistic basis for DNA recombination by continuous HJ branch migration. Branch migration allows RuvC to scan DNA until it finds its consensus sequence, where it cleaves and resolves cruciform DNA.</text>
</comment>
<keyword evidence="4 9" id="KW-0378">Hydrolase</keyword>
<feature type="binding site" evidence="9">
    <location>
        <position position="68"/>
    </location>
    <ligand>
        <name>Mg(2+)</name>
        <dbReference type="ChEBI" id="CHEBI:18420"/>
    </ligand>
</feature>
<reference evidence="11" key="1">
    <citation type="submission" date="2013-12" db="EMBL/GenBank/DDBJ databases">
        <authorList>
            <person name="Linke B."/>
        </authorList>
    </citation>
    <scope>NUCLEOTIDE SEQUENCE [LARGE SCALE GENOMIC DNA]</scope>
    <source>
        <strain evidence="11">CRIB-18</strain>
    </source>
</reference>
<comment type="subunit">
    <text evidence="9">Homohexamer. Forms an RuvA(8)-RuvB(12)-Holliday junction (HJ) complex. HJ DNA is sandwiched between 2 RuvA tetramers; dsDNA enters through RuvA and exits via RuvB. An RuvB hexamer assembles on each DNA strand where it exits the tetramer. Each RuvB hexamer is contacted by two RuvA subunits (via domain III) on 2 adjacent RuvB subunits; this complex drives branch migration. In the full resolvosome a probable DNA-RuvA(4)-RuvB(12)-RuvC(2) complex forms which resolves the HJ.</text>
</comment>
<evidence type="ECO:0000256" key="3">
    <source>
        <dbReference type="ARBA" id="ARBA00022763"/>
    </source>
</evidence>
<dbReference type="GO" id="GO:0006281">
    <property type="term" value="P:DNA repair"/>
    <property type="evidence" value="ECO:0007669"/>
    <property type="project" value="UniProtKB-UniRule"/>
</dbReference>
<keyword evidence="3 9" id="KW-0227">DNA damage</keyword>
<feature type="binding site" evidence="9">
    <location>
        <position position="68"/>
    </location>
    <ligand>
        <name>ATP</name>
        <dbReference type="ChEBI" id="CHEBI:30616"/>
    </ligand>
</feature>
<dbReference type="Pfam" id="PF05491">
    <property type="entry name" value="WHD_RuvB"/>
    <property type="match status" value="1"/>
</dbReference>
<feature type="binding site" evidence="9">
    <location>
        <position position="22"/>
    </location>
    <ligand>
        <name>ATP</name>
        <dbReference type="ChEBI" id="CHEBI:30616"/>
    </ligand>
</feature>
<organism evidence="11 12">
    <name type="scientific">Candidatus Criblamydia sequanensis CRIB-18</name>
    <dbReference type="NCBI Taxonomy" id="1437425"/>
    <lineage>
        <taxon>Bacteria</taxon>
        <taxon>Pseudomonadati</taxon>
        <taxon>Chlamydiota</taxon>
        <taxon>Chlamydiia</taxon>
        <taxon>Parachlamydiales</taxon>
        <taxon>Candidatus Criblamydiaceae</taxon>
        <taxon>Candidatus Criblamydia</taxon>
    </lineage>
</organism>
<dbReference type="AlphaFoldDB" id="A0A090CY82"/>
<dbReference type="InterPro" id="IPR008824">
    <property type="entry name" value="RuvB-like_N"/>
</dbReference>
<dbReference type="Gene3D" id="1.10.10.10">
    <property type="entry name" value="Winged helix-like DNA-binding domain superfamily/Winged helix DNA-binding domain"/>
    <property type="match status" value="1"/>
</dbReference>
<dbReference type="Gene3D" id="1.10.8.60">
    <property type="match status" value="1"/>
</dbReference>
<dbReference type="PANTHER" id="PTHR42848:SF1">
    <property type="entry name" value="HOLLIDAY JUNCTION BRANCH MIGRATION COMPLEX SUBUNIT RUVB"/>
    <property type="match status" value="1"/>
</dbReference>
<dbReference type="SMART" id="SM00382">
    <property type="entry name" value="AAA"/>
    <property type="match status" value="1"/>
</dbReference>
<feature type="binding site" evidence="9">
    <location>
        <position position="64"/>
    </location>
    <ligand>
        <name>ATP</name>
        <dbReference type="ChEBI" id="CHEBI:30616"/>
    </ligand>
</feature>
<dbReference type="eggNOG" id="COG2255">
    <property type="taxonomic scope" value="Bacteria"/>
</dbReference>
<name>A0A090CY82_9BACT</name>
<dbReference type="RefSeq" id="WP_041016889.1">
    <property type="nucleotide sequence ID" value="NZ_CCEJ010000003.1"/>
</dbReference>
<proteinExistence type="inferred from homology"/>
<dbReference type="CDD" id="cd00009">
    <property type="entry name" value="AAA"/>
    <property type="match status" value="1"/>
</dbReference>
<comment type="caution">
    <text evidence="9">Lacks conserved residue(s) required for the propagation of feature annotation.</text>
</comment>
<dbReference type="OrthoDB" id="9804478at2"/>
<evidence type="ECO:0000256" key="2">
    <source>
        <dbReference type="ARBA" id="ARBA00022741"/>
    </source>
</evidence>
<feature type="binding site" evidence="9">
    <location>
        <position position="220"/>
    </location>
    <ligand>
        <name>ATP</name>
        <dbReference type="ChEBI" id="CHEBI:30616"/>
    </ligand>
</feature>
<dbReference type="Gene3D" id="3.40.50.300">
    <property type="entry name" value="P-loop containing nucleotide triphosphate hydrolases"/>
    <property type="match status" value="1"/>
</dbReference>
<evidence type="ECO:0000256" key="9">
    <source>
        <dbReference type="HAMAP-Rule" id="MF_00016"/>
    </source>
</evidence>
<feature type="region of interest" description="Large ATPase domain (RuvB-L)" evidence="9">
    <location>
        <begin position="3"/>
        <end position="183"/>
    </location>
</feature>
<keyword evidence="8 9" id="KW-0234">DNA repair</keyword>
<feature type="binding site" evidence="9">
    <location>
        <position position="183"/>
    </location>
    <ligand>
        <name>ATP</name>
        <dbReference type="ChEBI" id="CHEBI:30616"/>
    </ligand>
</feature>
<comment type="caution">
    <text evidence="11">The sequence shown here is derived from an EMBL/GenBank/DDBJ whole genome shotgun (WGS) entry which is preliminary data.</text>
</comment>
<evidence type="ECO:0000256" key="5">
    <source>
        <dbReference type="ARBA" id="ARBA00022840"/>
    </source>
</evidence>
<keyword evidence="6 9" id="KW-0238">DNA-binding</keyword>
<dbReference type="STRING" id="1437425.CSEC_0553"/>
<dbReference type="InterPro" id="IPR027417">
    <property type="entry name" value="P-loop_NTPase"/>
</dbReference>
<sequence>MKQHPFIESTFTKKDTVFEVGLRPQHLNEFVGQELICERLNVMIGAARKRNETLGHCLFFGPPGLGKTTLATLLAKSMGTNLVSTSAPAIEKPGDLAGLLTTLEEGDVLFIDEIHRLNKAIEEYLYSAMEDFSIDILIDSGANARSVKLKLKPFTLACATTRQGMITAPLRSRFALTCRLDFYPIEALKKIILRTASLLNFDIDPQGLHEISSRSRGTPRIANNLLRWVRDFSEMKSDGCGKDTVVKALEMLTIDHLGLDEMDRKILQVIIEHYNGGPVGLKTVGIALGEDENTLEEVYEPYLILLGFLKRTPRGREATTKAYQHMNIIKKGEPDYDC</sequence>
<evidence type="ECO:0000313" key="12">
    <source>
        <dbReference type="Proteomes" id="UP000031552"/>
    </source>
</evidence>
<dbReference type="NCBIfam" id="NF000868">
    <property type="entry name" value="PRK00080.1"/>
    <property type="match status" value="1"/>
</dbReference>
<dbReference type="EC" id="3.6.4.-" evidence="9"/>
<dbReference type="InterPro" id="IPR008823">
    <property type="entry name" value="RuvB_wg_C"/>
</dbReference>
<evidence type="ECO:0000256" key="8">
    <source>
        <dbReference type="ARBA" id="ARBA00023204"/>
    </source>
</evidence>
<feature type="domain" description="AAA+ ATPase" evidence="10">
    <location>
        <begin position="53"/>
        <end position="186"/>
    </location>
</feature>
<feature type="binding site" evidence="9">
    <location>
        <position position="67"/>
    </location>
    <ligand>
        <name>ATP</name>
        <dbReference type="ChEBI" id="CHEBI:30616"/>
    </ligand>
</feature>
<comment type="subcellular location">
    <subcellularLocation>
        <location evidence="9">Cytoplasm</location>
    </subcellularLocation>
</comment>
<dbReference type="InterPro" id="IPR041445">
    <property type="entry name" value="AAA_lid_4"/>
</dbReference>
<evidence type="ECO:0000256" key="4">
    <source>
        <dbReference type="ARBA" id="ARBA00022801"/>
    </source>
</evidence>
<dbReference type="SUPFAM" id="SSF46785">
    <property type="entry name" value="Winged helix' DNA-binding domain"/>
    <property type="match status" value="1"/>
</dbReference>
<keyword evidence="11" id="KW-0347">Helicase</keyword>
<dbReference type="InterPro" id="IPR036388">
    <property type="entry name" value="WH-like_DNA-bd_sf"/>
</dbReference>
<keyword evidence="7 9" id="KW-0233">DNA recombination</keyword>
<dbReference type="Pfam" id="PF17864">
    <property type="entry name" value="AAA_lid_4"/>
    <property type="match status" value="1"/>
</dbReference>